<organism evidence="13 14">
    <name type="scientific">Lentihominibacter hominis</name>
    <dbReference type="NCBI Taxonomy" id="2763645"/>
    <lineage>
        <taxon>Bacteria</taxon>
        <taxon>Bacillati</taxon>
        <taxon>Bacillota</taxon>
        <taxon>Clostridia</taxon>
        <taxon>Peptostreptococcales</taxon>
        <taxon>Anaerovoracaceae</taxon>
        <taxon>Lentihominibacter</taxon>
    </lineage>
</organism>
<protein>
    <recommendedName>
        <fullName evidence="6 10">Riboflavin synthase</fullName>
        <ecNumber evidence="5 10">2.5.1.9</ecNumber>
    </recommendedName>
</protein>
<dbReference type="PROSITE" id="PS51177">
    <property type="entry name" value="LUMAZINE_BIND"/>
    <property type="match status" value="2"/>
</dbReference>
<feature type="repeat" description="Lumazine-binding" evidence="11">
    <location>
        <begin position="1"/>
        <end position="96"/>
    </location>
</feature>
<evidence type="ECO:0000256" key="1">
    <source>
        <dbReference type="ARBA" id="ARBA00000968"/>
    </source>
</evidence>
<dbReference type="RefSeq" id="WP_187525408.1">
    <property type="nucleotide sequence ID" value="NZ_JACRTA010000002.1"/>
</dbReference>
<dbReference type="Proteomes" id="UP000610862">
    <property type="component" value="Unassembled WGS sequence"/>
</dbReference>
<dbReference type="NCBIfam" id="TIGR00187">
    <property type="entry name" value="ribE"/>
    <property type="match status" value="1"/>
</dbReference>
<evidence type="ECO:0000256" key="3">
    <source>
        <dbReference type="ARBA" id="ARBA00004887"/>
    </source>
</evidence>
<sequence length="217" mass="23804">MFTGIVEEIGKIKEIKKGPASAVFTVAADKILEDTAPGDSIAVNGVCLTVTDLTDSQFEADVMHETIERSSMGDLETGSFVNLERAIKAGGRFGGHIVSGHIDGTGIITDISLDDNAIWYTIQTSEKIMRYIVEKGSVAIDGASLTVVRCERQSFIVSVIPHTVENTIFSVKKEGDKVNLENDTIGKYVEKMMFNNTVLNMKEDREITEKFLMENGF</sequence>
<evidence type="ECO:0000256" key="7">
    <source>
        <dbReference type="ARBA" id="ARBA00022619"/>
    </source>
</evidence>
<comment type="catalytic activity">
    <reaction evidence="1">
        <text>2 6,7-dimethyl-8-(1-D-ribityl)lumazine + H(+) = 5-amino-6-(D-ribitylamino)uracil + riboflavin</text>
        <dbReference type="Rhea" id="RHEA:20772"/>
        <dbReference type="ChEBI" id="CHEBI:15378"/>
        <dbReference type="ChEBI" id="CHEBI:15934"/>
        <dbReference type="ChEBI" id="CHEBI:57986"/>
        <dbReference type="ChEBI" id="CHEBI:58201"/>
        <dbReference type="EC" id="2.5.1.9"/>
    </reaction>
</comment>
<dbReference type="AlphaFoldDB" id="A0A926E6E3"/>
<feature type="repeat" description="Lumazine-binding" evidence="11">
    <location>
        <begin position="97"/>
        <end position="193"/>
    </location>
</feature>
<evidence type="ECO:0000256" key="2">
    <source>
        <dbReference type="ARBA" id="ARBA00002803"/>
    </source>
</evidence>
<dbReference type="PANTHER" id="PTHR21098:SF12">
    <property type="entry name" value="RIBOFLAVIN SYNTHASE"/>
    <property type="match status" value="1"/>
</dbReference>
<dbReference type="FunFam" id="2.40.30.20:FF:000004">
    <property type="entry name" value="Riboflavin synthase, alpha subunit"/>
    <property type="match status" value="1"/>
</dbReference>
<dbReference type="InterPro" id="IPR001783">
    <property type="entry name" value="Lumazine-bd"/>
</dbReference>
<evidence type="ECO:0000259" key="12">
    <source>
        <dbReference type="PROSITE" id="PS51177"/>
    </source>
</evidence>
<evidence type="ECO:0000256" key="4">
    <source>
        <dbReference type="ARBA" id="ARBA00011233"/>
    </source>
</evidence>
<comment type="pathway">
    <text evidence="3">Cofactor biosynthesis; riboflavin biosynthesis; riboflavin from 2-hydroxy-3-oxobutyl phosphate and 5-amino-6-(D-ribitylamino)uracil: step 2/2.</text>
</comment>
<accession>A0A926E6E3</accession>
<evidence type="ECO:0000256" key="6">
    <source>
        <dbReference type="ARBA" id="ARBA00013950"/>
    </source>
</evidence>
<dbReference type="GO" id="GO:0004746">
    <property type="term" value="F:riboflavin synthase activity"/>
    <property type="evidence" value="ECO:0007669"/>
    <property type="project" value="UniProtKB-UniRule"/>
</dbReference>
<proteinExistence type="predicted"/>
<evidence type="ECO:0000256" key="9">
    <source>
        <dbReference type="ARBA" id="ARBA00022737"/>
    </source>
</evidence>
<evidence type="ECO:0000256" key="8">
    <source>
        <dbReference type="ARBA" id="ARBA00022679"/>
    </source>
</evidence>
<dbReference type="InterPro" id="IPR017938">
    <property type="entry name" value="Riboflavin_synthase-like_b-brl"/>
</dbReference>
<keyword evidence="9" id="KW-0677">Repeat</keyword>
<dbReference type="Gene3D" id="2.40.30.20">
    <property type="match status" value="2"/>
</dbReference>
<dbReference type="EC" id="2.5.1.9" evidence="5 10"/>
<dbReference type="CDD" id="cd00402">
    <property type="entry name" value="Riboflavin_synthase_like"/>
    <property type="match status" value="1"/>
</dbReference>
<dbReference type="NCBIfam" id="NF009566">
    <property type="entry name" value="PRK13020.1"/>
    <property type="match status" value="1"/>
</dbReference>
<evidence type="ECO:0000256" key="10">
    <source>
        <dbReference type="NCBIfam" id="TIGR00187"/>
    </source>
</evidence>
<reference evidence="13" key="1">
    <citation type="submission" date="2020-08" db="EMBL/GenBank/DDBJ databases">
        <title>Genome public.</title>
        <authorList>
            <person name="Liu C."/>
            <person name="Sun Q."/>
        </authorList>
    </citation>
    <scope>NUCLEOTIDE SEQUENCE</scope>
    <source>
        <strain evidence="13">NSJ-24</strain>
    </source>
</reference>
<evidence type="ECO:0000313" key="13">
    <source>
        <dbReference type="EMBL" id="MBC8568700.1"/>
    </source>
</evidence>
<feature type="domain" description="Lumazine-binding" evidence="12">
    <location>
        <begin position="97"/>
        <end position="193"/>
    </location>
</feature>
<keyword evidence="7" id="KW-0686">Riboflavin biosynthesis</keyword>
<dbReference type="SUPFAM" id="SSF63380">
    <property type="entry name" value="Riboflavin synthase domain-like"/>
    <property type="match status" value="2"/>
</dbReference>
<comment type="subunit">
    <text evidence="4">Homotrimer.</text>
</comment>
<dbReference type="NCBIfam" id="NF006767">
    <property type="entry name" value="PRK09289.1"/>
    <property type="match status" value="1"/>
</dbReference>
<comment type="function">
    <text evidence="2">Catalyzes the dismutation of two molecules of 6,7-dimethyl-8-ribityllumazine, resulting in the formation of riboflavin and 5-amino-6-(D-ribitylamino)uracil.</text>
</comment>
<comment type="caution">
    <text evidence="13">The sequence shown here is derived from an EMBL/GenBank/DDBJ whole genome shotgun (WGS) entry which is preliminary data.</text>
</comment>
<name>A0A926E6E3_9FIRM</name>
<dbReference type="GO" id="GO:0009231">
    <property type="term" value="P:riboflavin biosynthetic process"/>
    <property type="evidence" value="ECO:0007669"/>
    <property type="project" value="UniProtKB-KW"/>
</dbReference>
<dbReference type="PANTHER" id="PTHR21098">
    <property type="entry name" value="RIBOFLAVIN SYNTHASE ALPHA CHAIN"/>
    <property type="match status" value="1"/>
</dbReference>
<dbReference type="PIRSF" id="PIRSF000498">
    <property type="entry name" value="Riboflavin_syn_A"/>
    <property type="match status" value="1"/>
</dbReference>
<gene>
    <name evidence="13" type="primary">ribE</name>
    <name evidence="13" type="ORF">H8692_08015</name>
</gene>
<feature type="domain" description="Lumazine-binding" evidence="12">
    <location>
        <begin position="1"/>
        <end position="96"/>
    </location>
</feature>
<dbReference type="Pfam" id="PF00677">
    <property type="entry name" value="Lum_binding"/>
    <property type="match status" value="2"/>
</dbReference>
<dbReference type="InterPro" id="IPR023366">
    <property type="entry name" value="ATP_synth_asu-like_sf"/>
</dbReference>
<dbReference type="InterPro" id="IPR026017">
    <property type="entry name" value="Lumazine-bd_dom"/>
</dbReference>
<dbReference type="FunFam" id="2.40.30.20:FF:000003">
    <property type="entry name" value="Riboflavin synthase, alpha subunit"/>
    <property type="match status" value="1"/>
</dbReference>
<evidence type="ECO:0000313" key="14">
    <source>
        <dbReference type="Proteomes" id="UP000610862"/>
    </source>
</evidence>
<evidence type="ECO:0000256" key="11">
    <source>
        <dbReference type="PROSITE-ProRule" id="PRU00524"/>
    </source>
</evidence>
<keyword evidence="14" id="KW-1185">Reference proteome</keyword>
<evidence type="ECO:0000256" key="5">
    <source>
        <dbReference type="ARBA" id="ARBA00012827"/>
    </source>
</evidence>
<keyword evidence="8 13" id="KW-0808">Transferase</keyword>
<dbReference type="EMBL" id="JACRTA010000002">
    <property type="protein sequence ID" value="MBC8568700.1"/>
    <property type="molecule type" value="Genomic_DNA"/>
</dbReference>